<dbReference type="Proteomes" id="UP001592582">
    <property type="component" value="Unassembled WGS sequence"/>
</dbReference>
<accession>A0ABV6V9C9</accession>
<proteinExistence type="predicted"/>
<keyword evidence="2" id="KW-1185">Reference proteome</keyword>
<reference evidence="1 2" key="1">
    <citation type="submission" date="2024-09" db="EMBL/GenBank/DDBJ databases">
        <authorList>
            <person name="Lee S.D."/>
        </authorList>
    </citation>
    <scope>NUCLEOTIDE SEQUENCE [LARGE SCALE GENOMIC DNA]</scope>
    <source>
        <strain evidence="1 2">N1-1</strain>
    </source>
</reference>
<evidence type="ECO:0000313" key="1">
    <source>
        <dbReference type="EMBL" id="MFC1410334.1"/>
    </source>
</evidence>
<evidence type="ECO:0000313" key="2">
    <source>
        <dbReference type="Proteomes" id="UP001592582"/>
    </source>
</evidence>
<gene>
    <name evidence="1" type="ORF">ACEZDG_13765</name>
</gene>
<name>A0ABV6V9C9_9ACTN</name>
<dbReference type="EMBL" id="JBHEZX010000005">
    <property type="protein sequence ID" value="MFC1410334.1"/>
    <property type="molecule type" value="Genomic_DNA"/>
</dbReference>
<organism evidence="1 2">
    <name type="scientific">Streptacidiphilus alkalitolerans</name>
    <dbReference type="NCBI Taxonomy" id="3342712"/>
    <lineage>
        <taxon>Bacteria</taxon>
        <taxon>Bacillati</taxon>
        <taxon>Actinomycetota</taxon>
        <taxon>Actinomycetes</taxon>
        <taxon>Kitasatosporales</taxon>
        <taxon>Streptomycetaceae</taxon>
        <taxon>Streptacidiphilus</taxon>
    </lineage>
</organism>
<protein>
    <submittedName>
        <fullName evidence="1">Uncharacterized protein</fullName>
    </submittedName>
</protein>
<comment type="caution">
    <text evidence="1">The sequence shown here is derived from an EMBL/GenBank/DDBJ whole genome shotgun (WGS) entry which is preliminary data.</text>
</comment>
<sequence length="97" mass="9995">MFLVHIEVQHPEHTALPALAADEALGESGVEHAGVHLGAGPRPVLALYVRAESAAAAALLATHCWARLTGAVELAGWTVAAIRVHRPQESTGLGPGP</sequence>